<name>A0A6N7IM78_9FIRM</name>
<reference evidence="3 4" key="1">
    <citation type="submission" date="2019-10" db="EMBL/GenBank/DDBJ databases">
        <title>Comparative genomics of sulfur disproportionating microorganisms.</title>
        <authorList>
            <person name="Ward L.M."/>
            <person name="Bertran E."/>
            <person name="Johnston D."/>
        </authorList>
    </citation>
    <scope>NUCLEOTIDE SEQUENCE [LARGE SCALE GENOMIC DNA]</scope>
    <source>
        <strain evidence="3 4">DSM 14055</strain>
    </source>
</reference>
<feature type="domain" description="CN hydrolase" evidence="2">
    <location>
        <begin position="5"/>
        <end position="240"/>
    </location>
</feature>
<dbReference type="Pfam" id="PF00795">
    <property type="entry name" value="CN_hydrolase"/>
    <property type="match status" value="1"/>
</dbReference>
<dbReference type="InterPro" id="IPR036526">
    <property type="entry name" value="C-N_Hydrolase_sf"/>
</dbReference>
<dbReference type="CDD" id="cd07197">
    <property type="entry name" value="nitrilase"/>
    <property type="match status" value="1"/>
</dbReference>
<dbReference type="RefSeq" id="WP_152944646.1">
    <property type="nucleotide sequence ID" value="NZ_WHYR01000001.1"/>
</dbReference>
<dbReference type="PROSITE" id="PS50263">
    <property type="entry name" value="CN_HYDROLASE"/>
    <property type="match status" value="1"/>
</dbReference>
<evidence type="ECO:0000313" key="3">
    <source>
        <dbReference type="EMBL" id="MQL50729.1"/>
    </source>
</evidence>
<protein>
    <submittedName>
        <fullName evidence="3">Carbon-nitrogen hydrolase family protein</fullName>
    </submittedName>
</protein>
<dbReference type="InterPro" id="IPR003010">
    <property type="entry name" value="C-N_Hydrolase"/>
</dbReference>
<keyword evidence="1 3" id="KW-0378">Hydrolase</keyword>
<accession>A0A6N7IM78</accession>
<dbReference type="PANTHER" id="PTHR43674:SF2">
    <property type="entry name" value="BETA-UREIDOPROPIONASE"/>
    <property type="match status" value="1"/>
</dbReference>
<evidence type="ECO:0000256" key="1">
    <source>
        <dbReference type="ARBA" id="ARBA00022801"/>
    </source>
</evidence>
<keyword evidence="4" id="KW-1185">Reference proteome</keyword>
<proteinExistence type="predicted"/>
<evidence type="ECO:0000259" key="2">
    <source>
        <dbReference type="PROSITE" id="PS50263"/>
    </source>
</evidence>
<gene>
    <name evidence="3" type="ORF">GFC01_00225</name>
</gene>
<comment type="caution">
    <text evidence="3">The sequence shown here is derived from an EMBL/GenBank/DDBJ whole genome shotgun (WGS) entry which is preliminary data.</text>
</comment>
<dbReference type="PANTHER" id="PTHR43674">
    <property type="entry name" value="NITRILASE C965.09-RELATED"/>
    <property type="match status" value="1"/>
</dbReference>
<dbReference type="GO" id="GO:0016811">
    <property type="term" value="F:hydrolase activity, acting on carbon-nitrogen (but not peptide) bonds, in linear amides"/>
    <property type="evidence" value="ECO:0007669"/>
    <property type="project" value="UniProtKB-ARBA"/>
</dbReference>
<evidence type="ECO:0000313" key="4">
    <source>
        <dbReference type="Proteomes" id="UP000441717"/>
    </source>
</evidence>
<sequence length="268" mass="29566">MGSRFILALAQAGAVLYDKDQNIKKAEFLMSEAAAKGARAILFPEMFLTGYMVWDKVTELAESLDGQLIKKLSVLARRFNLMTICGFPEVNPGFLPYNSACIIDADGTVLGAYRKTHLFGNELKYFTPGGDIPVINTSIGKVGVMICYDSEFPEVARVLALQGARLILSPTANMDPYSKYQSVYLKARAMENGVFVAIANTVGTDGTFRFFGQSGVADPTGHLLCFGGSGEELLYAQIDFSLVPPRDEGLRYLEHRRPQIYHRLIQKL</sequence>
<dbReference type="Gene3D" id="3.60.110.10">
    <property type="entry name" value="Carbon-nitrogen hydrolase"/>
    <property type="match status" value="1"/>
</dbReference>
<organism evidence="3 4">
    <name type="scientific">Desulfofundulus thermobenzoicus</name>
    <dbReference type="NCBI Taxonomy" id="29376"/>
    <lineage>
        <taxon>Bacteria</taxon>
        <taxon>Bacillati</taxon>
        <taxon>Bacillota</taxon>
        <taxon>Clostridia</taxon>
        <taxon>Eubacteriales</taxon>
        <taxon>Peptococcaceae</taxon>
        <taxon>Desulfofundulus</taxon>
    </lineage>
</organism>
<dbReference type="InterPro" id="IPR050345">
    <property type="entry name" value="Aliph_Amidase/BUP"/>
</dbReference>
<dbReference type="AlphaFoldDB" id="A0A6N7IM78"/>
<dbReference type="EMBL" id="WHYR01000001">
    <property type="protein sequence ID" value="MQL50729.1"/>
    <property type="molecule type" value="Genomic_DNA"/>
</dbReference>
<dbReference type="SUPFAM" id="SSF56317">
    <property type="entry name" value="Carbon-nitrogen hydrolase"/>
    <property type="match status" value="1"/>
</dbReference>
<dbReference type="Proteomes" id="UP000441717">
    <property type="component" value="Unassembled WGS sequence"/>
</dbReference>
<dbReference type="OrthoDB" id="9811121at2"/>